<feature type="transmembrane region" description="Helical" evidence="6">
    <location>
        <begin position="343"/>
        <end position="363"/>
    </location>
</feature>
<keyword evidence="3 6" id="KW-1133">Transmembrane helix</keyword>
<feature type="transmembrane region" description="Helical" evidence="6">
    <location>
        <begin position="84"/>
        <end position="102"/>
    </location>
</feature>
<evidence type="ECO:0000256" key="5">
    <source>
        <dbReference type="SAM" id="MobiDB-lite"/>
    </source>
</evidence>
<feature type="transmembrane region" description="Helical" evidence="6">
    <location>
        <begin position="257"/>
        <end position="275"/>
    </location>
</feature>
<feature type="transmembrane region" description="Helical" evidence="6">
    <location>
        <begin position="237"/>
        <end position="252"/>
    </location>
</feature>
<dbReference type="EMBL" id="MFEO01000027">
    <property type="protein sequence ID" value="OGE88938.1"/>
    <property type="molecule type" value="Genomic_DNA"/>
</dbReference>
<proteinExistence type="predicted"/>
<dbReference type="GO" id="GO:0016020">
    <property type="term" value="C:membrane"/>
    <property type="evidence" value="ECO:0007669"/>
    <property type="project" value="UniProtKB-SubCell"/>
</dbReference>
<dbReference type="InterPro" id="IPR007016">
    <property type="entry name" value="O-antigen_ligase-rel_domated"/>
</dbReference>
<feature type="transmembrane region" description="Helical" evidence="6">
    <location>
        <begin position="142"/>
        <end position="164"/>
    </location>
</feature>
<keyword evidence="4 6" id="KW-0472">Membrane</keyword>
<feature type="compositionally biased region" description="Polar residues" evidence="5">
    <location>
        <begin position="435"/>
        <end position="447"/>
    </location>
</feature>
<gene>
    <name evidence="8" type="ORF">A2722_04285</name>
</gene>
<evidence type="ECO:0000256" key="4">
    <source>
        <dbReference type="ARBA" id="ARBA00023136"/>
    </source>
</evidence>
<feature type="transmembrane region" description="Helical" evidence="6">
    <location>
        <begin position="408"/>
        <end position="425"/>
    </location>
</feature>
<dbReference type="AlphaFoldDB" id="A0A1F5PGB1"/>
<sequence>MVLLICVSLSAYGIIAFLRPDWGVYGILALLPVYQVRFNVFGYPSTALEWMIILSAAGMGIRLLLGEPSYRKRVRIIFHDSPWLLVWIGLFILSGIVSVAVSPETLKALGIFKAYFAEGLLFWLVAYLALDSPKKQLYSFYALFILLLGLSFFGLYQFLTLYHLPPAWWGPGTEPRRVVSLYSYPNAVALLIAPILTILSGLIIFRKHLAAGRSKGFLFFTLFCGTALLGLTFSRGGWLGFCIGLLLLGWLSRYRKMMIAVVLVIISTLLIVPASRDRIIPAFVGNDPAGQERLKLYRVAVDVLKEEPVLGAGLMGFREWYGAFKPGLKDDILNYPHNIFLNFWLESGLFGLLAILGMLVWIVNRSKKMIGWGQGYGQFTVIILAALTSLVVHGLVDAPFFKNDLAILFWYLLSLFPAASASKIGQSELERETQKTAAVGTSANGPS</sequence>
<dbReference type="PANTHER" id="PTHR37422">
    <property type="entry name" value="TEICHURONIC ACID BIOSYNTHESIS PROTEIN TUAE"/>
    <property type="match status" value="1"/>
</dbReference>
<feature type="transmembrane region" description="Helical" evidence="6">
    <location>
        <begin position="216"/>
        <end position="231"/>
    </location>
</feature>
<feature type="transmembrane region" description="Helical" evidence="6">
    <location>
        <begin position="375"/>
        <end position="396"/>
    </location>
</feature>
<dbReference type="InterPro" id="IPR051533">
    <property type="entry name" value="WaaL-like"/>
</dbReference>
<protein>
    <recommendedName>
        <fullName evidence="7">O-antigen ligase-related domain-containing protein</fullName>
    </recommendedName>
</protein>
<evidence type="ECO:0000313" key="9">
    <source>
        <dbReference type="Proteomes" id="UP000178377"/>
    </source>
</evidence>
<accession>A0A1F5PGB1</accession>
<feature type="transmembrane region" description="Helical" evidence="6">
    <location>
        <begin position="184"/>
        <end position="204"/>
    </location>
</feature>
<evidence type="ECO:0000313" key="8">
    <source>
        <dbReference type="EMBL" id="OGE88938.1"/>
    </source>
</evidence>
<dbReference type="Pfam" id="PF04932">
    <property type="entry name" value="Wzy_C"/>
    <property type="match status" value="1"/>
</dbReference>
<feature type="region of interest" description="Disordered" evidence="5">
    <location>
        <begin position="427"/>
        <end position="447"/>
    </location>
</feature>
<comment type="subcellular location">
    <subcellularLocation>
        <location evidence="1">Membrane</location>
        <topology evidence="1">Multi-pass membrane protein</topology>
    </subcellularLocation>
</comment>
<evidence type="ECO:0000256" key="1">
    <source>
        <dbReference type="ARBA" id="ARBA00004141"/>
    </source>
</evidence>
<name>A0A1F5PGB1_9BACT</name>
<evidence type="ECO:0000256" key="3">
    <source>
        <dbReference type="ARBA" id="ARBA00022989"/>
    </source>
</evidence>
<feature type="transmembrane region" description="Helical" evidence="6">
    <location>
        <begin position="40"/>
        <end position="64"/>
    </location>
</feature>
<dbReference type="STRING" id="1817828.A2722_04285"/>
<organism evidence="8 9">
    <name type="scientific">Candidatus Doudnabacteria bacterium RIFCSPHIGHO2_01_FULL_50_11</name>
    <dbReference type="NCBI Taxonomy" id="1817828"/>
    <lineage>
        <taxon>Bacteria</taxon>
        <taxon>Candidatus Doudnaibacteriota</taxon>
    </lineage>
</organism>
<evidence type="ECO:0000259" key="7">
    <source>
        <dbReference type="Pfam" id="PF04932"/>
    </source>
</evidence>
<comment type="caution">
    <text evidence="8">The sequence shown here is derived from an EMBL/GenBank/DDBJ whole genome shotgun (WGS) entry which is preliminary data.</text>
</comment>
<evidence type="ECO:0000256" key="6">
    <source>
        <dbReference type="SAM" id="Phobius"/>
    </source>
</evidence>
<feature type="domain" description="O-antigen ligase-related" evidence="7">
    <location>
        <begin position="221"/>
        <end position="355"/>
    </location>
</feature>
<reference evidence="8 9" key="1">
    <citation type="journal article" date="2016" name="Nat. Commun.">
        <title>Thousands of microbial genomes shed light on interconnected biogeochemical processes in an aquifer system.</title>
        <authorList>
            <person name="Anantharaman K."/>
            <person name="Brown C.T."/>
            <person name="Hug L.A."/>
            <person name="Sharon I."/>
            <person name="Castelle C.J."/>
            <person name="Probst A.J."/>
            <person name="Thomas B.C."/>
            <person name="Singh A."/>
            <person name="Wilkins M.J."/>
            <person name="Karaoz U."/>
            <person name="Brodie E.L."/>
            <person name="Williams K.H."/>
            <person name="Hubbard S.S."/>
            <person name="Banfield J.F."/>
        </authorList>
    </citation>
    <scope>NUCLEOTIDE SEQUENCE [LARGE SCALE GENOMIC DNA]</scope>
</reference>
<feature type="transmembrane region" description="Helical" evidence="6">
    <location>
        <begin position="108"/>
        <end position="130"/>
    </location>
</feature>
<dbReference type="PANTHER" id="PTHR37422:SF13">
    <property type="entry name" value="LIPOPOLYSACCHARIDE BIOSYNTHESIS PROTEIN PA4999-RELATED"/>
    <property type="match status" value="1"/>
</dbReference>
<dbReference type="Proteomes" id="UP000178377">
    <property type="component" value="Unassembled WGS sequence"/>
</dbReference>
<evidence type="ECO:0000256" key="2">
    <source>
        <dbReference type="ARBA" id="ARBA00022692"/>
    </source>
</evidence>
<keyword evidence="2 6" id="KW-0812">Transmembrane</keyword>